<keyword evidence="3" id="KW-1185">Reference proteome</keyword>
<dbReference type="Proteomes" id="UP000184232">
    <property type="component" value="Unassembled WGS sequence"/>
</dbReference>
<evidence type="ECO:0000313" key="3">
    <source>
        <dbReference type="Proteomes" id="UP000184232"/>
    </source>
</evidence>
<dbReference type="EMBL" id="FQZH01000001">
    <property type="protein sequence ID" value="SHI65221.1"/>
    <property type="molecule type" value="Genomic_DNA"/>
</dbReference>
<dbReference type="AlphaFoldDB" id="A0A1M6CWJ8"/>
<reference evidence="2 3" key="1">
    <citation type="submission" date="2016-11" db="EMBL/GenBank/DDBJ databases">
        <authorList>
            <person name="Jaros S."/>
            <person name="Januszkiewicz K."/>
            <person name="Wedrychowicz H."/>
        </authorList>
    </citation>
    <scope>NUCLEOTIDE SEQUENCE [LARGE SCALE GENOMIC DNA]</scope>
    <source>
        <strain evidence="2 3">DSM 22807</strain>
    </source>
</reference>
<name>A0A1M6CWJ8_9FLAO</name>
<evidence type="ECO:0000313" key="2">
    <source>
        <dbReference type="EMBL" id="SHI65221.1"/>
    </source>
</evidence>
<evidence type="ECO:0008006" key="4">
    <source>
        <dbReference type="Google" id="ProtNLM"/>
    </source>
</evidence>
<gene>
    <name evidence="2" type="ORF">SAMN05444337_0483</name>
</gene>
<organism evidence="2 3">
    <name type="scientific">Flavobacterium haoranii</name>
    <dbReference type="NCBI Taxonomy" id="683124"/>
    <lineage>
        <taxon>Bacteria</taxon>
        <taxon>Pseudomonadati</taxon>
        <taxon>Bacteroidota</taxon>
        <taxon>Flavobacteriia</taxon>
        <taxon>Flavobacteriales</taxon>
        <taxon>Flavobacteriaceae</taxon>
        <taxon>Flavobacterium</taxon>
    </lineage>
</organism>
<proteinExistence type="predicted"/>
<dbReference type="InterPro" id="IPR008969">
    <property type="entry name" value="CarboxyPept-like_regulatory"/>
</dbReference>
<dbReference type="OrthoDB" id="603275at2"/>
<dbReference type="RefSeq" id="WP_072781271.1">
    <property type="nucleotide sequence ID" value="NZ_FQZH01000001.1"/>
</dbReference>
<dbReference type="SUPFAM" id="SSF56935">
    <property type="entry name" value="Porins"/>
    <property type="match status" value="1"/>
</dbReference>
<accession>A0A1M6CWJ8</accession>
<feature type="signal peptide" evidence="1">
    <location>
        <begin position="1"/>
        <end position="20"/>
    </location>
</feature>
<evidence type="ECO:0000256" key="1">
    <source>
        <dbReference type="SAM" id="SignalP"/>
    </source>
</evidence>
<keyword evidence="1" id="KW-0732">Signal</keyword>
<sequence length="877" mass="100856">MQKRLIWLLLFYPFSSFCQSLEGIVLDSLQKPIPFANVQLIEKNTFKSVFFSQTNDDGQFSINCKTIDFPIVLKITHLSFQKEEIEINNCDKIRLILKSKTTLLKEIILEQNVFDVVEQNDTLKYNLKRLLNGSESKLKDIIEKLPGLSIDENGKIRYNGKKIDHLLLDGDDFYNDQHQLATENLTPEMIEKIEVLKNYQDLSSIKGFENSGATALNIGLNEKFKNMFKGTVEVEGGYKEKYKLNANTFNFGKSLKYNLLLNTNNINKNVFTINDFLNIKKSLGSKALSESSGNSEIIQEEDLPEFLFSTDLIKGKTVQNYTFNLSQKQNNKKIDFFSVLNKINQNEFTNGKQIFFDGSPSVLKHNTIGGVSVYSTNILKFENKINEKKYFSINSYLIFNKDIQDSYIGNQILTTGGETAFENDLVNKHLKLGFNTKYKNKLSEKILLEANLIGDYSKVSNNLEIVSTKVLTQFDSNENWLTQKNNYNSFFLGAKGSLVVKINSKSSLNLGLKSINRNETLQNRNTLQESYIFRTNFQTTENSMLIKYNCKINKFFKYSAGIDFISKNYSINSVNDKFFIVLPSAEFTYTPSKNLNFGIFYNAAKSDYSVYQMANGKIIQDYRTLTQKSNLTIEKIRTNNLQFNTSYSKPTANIFSFLNISYSQLPKSINKSFDNNNQLTKEQYIYSNLDKSLYMLFFGEKKFNKIPLGFNIESLNSVFKKATYINEIRNVNENSQNKITVEAKSYFKKNNFNLATGFEYLSSKNDNLTSNITNSYKQYSPYLKFNGKILEDKIYWETKVTLHKFETSSTAVDDIYDIGFLLKYDLKNFNFYLLGSNILNISENNTKNSINYNQVFAEETTVSSFSGFVNLGISFSF</sequence>
<feature type="chain" id="PRO_5012567759" description="Outer membrane receptor proteins, mostly Fe transport" evidence="1">
    <location>
        <begin position="21"/>
        <end position="877"/>
    </location>
</feature>
<dbReference type="STRING" id="683124.SAMN05444337_0483"/>
<dbReference type="SUPFAM" id="SSF49464">
    <property type="entry name" value="Carboxypeptidase regulatory domain-like"/>
    <property type="match status" value="1"/>
</dbReference>
<protein>
    <recommendedName>
        <fullName evidence="4">Outer membrane receptor proteins, mostly Fe transport</fullName>
    </recommendedName>
</protein>